<feature type="transmembrane region" description="Helical" evidence="8">
    <location>
        <begin position="202"/>
        <end position="223"/>
    </location>
</feature>
<comment type="similarity">
    <text evidence="2 8">Belongs to the 4-toluene sulfonate uptake permease (TSUP) (TC 2.A.102) family.</text>
</comment>
<gene>
    <name evidence="9" type="ORF">J3A84_09475</name>
</gene>
<accession>A0A939KG88</accession>
<keyword evidence="5 8" id="KW-0812">Transmembrane</keyword>
<proteinExistence type="inferred from homology"/>
<evidence type="ECO:0000256" key="2">
    <source>
        <dbReference type="ARBA" id="ARBA00009142"/>
    </source>
</evidence>
<evidence type="ECO:0000256" key="4">
    <source>
        <dbReference type="ARBA" id="ARBA00022475"/>
    </source>
</evidence>
<evidence type="ECO:0000313" key="9">
    <source>
        <dbReference type="EMBL" id="MBO1265257.1"/>
    </source>
</evidence>
<evidence type="ECO:0000256" key="5">
    <source>
        <dbReference type="ARBA" id="ARBA00022692"/>
    </source>
</evidence>
<dbReference type="Pfam" id="PF01925">
    <property type="entry name" value="TauE"/>
    <property type="match status" value="1"/>
</dbReference>
<feature type="transmembrane region" description="Helical" evidence="8">
    <location>
        <begin position="75"/>
        <end position="92"/>
    </location>
</feature>
<dbReference type="Proteomes" id="UP000664218">
    <property type="component" value="Unassembled WGS sequence"/>
</dbReference>
<dbReference type="RefSeq" id="WP_207599776.1">
    <property type="nucleotide sequence ID" value="NZ_JAFNJU010000006.1"/>
</dbReference>
<keyword evidence="7 8" id="KW-0472">Membrane</keyword>
<sequence length="252" mass="27322">MDFKLIFLCIAGFIGAFVDSVAGGGGLVTIPAYLLAGVPPHFTLGTNKFAATMGSFISTAGYARSSKVNFRLMRAAVPMTALGAVLGVYSVLRIPQDFLYPLVSVAILVVGLYTFFKKDLGKVNAFTVITKKKVIFVALVGFALGFYDGFFGPGTGSFLIFIFIRFLKFDFTNASGNAKLINFTSNFTSLIAFAINGKIDYLIGVPIALFMVLGSIVGTRLAIKNGSKFIKPIFLIMSFVVFFKLLYDMFLK</sequence>
<feature type="transmembrane region" description="Helical" evidence="8">
    <location>
        <begin position="229"/>
        <end position="247"/>
    </location>
</feature>
<evidence type="ECO:0000256" key="1">
    <source>
        <dbReference type="ARBA" id="ARBA00004651"/>
    </source>
</evidence>
<name>A0A939KG88_9CLOT</name>
<feature type="transmembrane region" description="Helical" evidence="8">
    <location>
        <begin position="98"/>
        <end position="116"/>
    </location>
</feature>
<protein>
    <recommendedName>
        <fullName evidence="8">Probable membrane transporter protein</fullName>
    </recommendedName>
</protein>
<comment type="caution">
    <text evidence="9">The sequence shown here is derived from an EMBL/GenBank/DDBJ whole genome shotgun (WGS) entry which is preliminary data.</text>
</comment>
<keyword evidence="3" id="KW-0813">Transport</keyword>
<dbReference type="AlphaFoldDB" id="A0A939KG88"/>
<dbReference type="PANTHER" id="PTHR30269:SF0">
    <property type="entry name" value="MEMBRANE TRANSPORTER PROTEIN YFCA-RELATED"/>
    <property type="match status" value="1"/>
</dbReference>
<reference evidence="9" key="1">
    <citation type="submission" date="2021-03" db="EMBL/GenBank/DDBJ databases">
        <title>Proteiniclasticum marinus sp. nov., isolated from tidal flat sediment.</title>
        <authorList>
            <person name="Namirimu T."/>
            <person name="Yang J.-A."/>
            <person name="Yang S.-H."/>
            <person name="Kim Y.-J."/>
            <person name="Kwon K.K."/>
        </authorList>
    </citation>
    <scope>NUCLEOTIDE SEQUENCE</scope>
    <source>
        <strain evidence="9">SCR006</strain>
    </source>
</reference>
<keyword evidence="6 8" id="KW-1133">Transmembrane helix</keyword>
<evidence type="ECO:0000256" key="3">
    <source>
        <dbReference type="ARBA" id="ARBA00022448"/>
    </source>
</evidence>
<evidence type="ECO:0000256" key="6">
    <source>
        <dbReference type="ARBA" id="ARBA00022989"/>
    </source>
</evidence>
<feature type="transmembrane region" description="Helical" evidence="8">
    <location>
        <begin position="136"/>
        <end position="164"/>
    </location>
</feature>
<dbReference type="InterPro" id="IPR002781">
    <property type="entry name" value="TM_pro_TauE-like"/>
</dbReference>
<evidence type="ECO:0000313" key="10">
    <source>
        <dbReference type="Proteomes" id="UP000664218"/>
    </source>
</evidence>
<dbReference type="GO" id="GO:0005886">
    <property type="term" value="C:plasma membrane"/>
    <property type="evidence" value="ECO:0007669"/>
    <property type="project" value="UniProtKB-SubCell"/>
</dbReference>
<dbReference type="PANTHER" id="PTHR30269">
    <property type="entry name" value="TRANSMEMBRANE PROTEIN YFCA"/>
    <property type="match status" value="1"/>
</dbReference>
<evidence type="ECO:0000256" key="8">
    <source>
        <dbReference type="RuleBase" id="RU363041"/>
    </source>
</evidence>
<organism evidence="9 10">
    <name type="scientific">Proteiniclasticum aestuarii</name>
    <dbReference type="NCBI Taxonomy" id="2817862"/>
    <lineage>
        <taxon>Bacteria</taxon>
        <taxon>Bacillati</taxon>
        <taxon>Bacillota</taxon>
        <taxon>Clostridia</taxon>
        <taxon>Eubacteriales</taxon>
        <taxon>Clostridiaceae</taxon>
        <taxon>Proteiniclasticum</taxon>
    </lineage>
</organism>
<evidence type="ECO:0000256" key="7">
    <source>
        <dbReference type="ARBA" id="ARBA00023136"/>
    </source>
</evidence>
<keyword evidence="4 8" id="KW-1003">Cell membrane</keyword>
<keyword evidence="10" id="KW-1185">Reference proteome</keyword>
<dbReference type="EMBL" id="JAFNJU010000006">
    <property type="protein sequence ID" value="MBO1265257.1"/>
    <property type="molecule type" value="Genomic_DNA"/>
</dbReference>
<comment type="subcellular location">
    <subcellularLocation>
        <location evidence="1 8">Cell membrane</location>
        <topology evidence="1 8">Multi-pass membrane protein</topology>
    </subcellularLocation>
</comment>
<dbReference type="InterPro" id="IPR052017">
    <property type="entry name" value="TSUP"/>
</dbReference>